<dbReference type="AlphaFoldDB" id="A0A1V8M9M6"/>
<accession>A0A1V8M9M6</accession>
<dbReference type="STRING" id="1420851.AU255_10250"/>
<reference evidence="3 4" key="1">
    <citation type="submission" date="2015-12" db="EMBL/GenBank/DDBJ databases">
        <authorList>
            <person name="Shamseldin A."/>
            <person name="Moawad H."/>
            <person name="Abd El-Rahim W.M."/>
            <person name="Sadowsky M.J."/>
        </authorList>
    </citation>
    <scope>NUCLEOTIDE SEQUENCE [LARGE SCALE GENOMIC DNA]</scope>
    <source>
        <strain evidence="3 4">WF1</strain>
    </source>
</reference>
<evidence type="ECO:0000256" key="1">
    <source>
        <dbReference type="SAM" id="SignalP"/>
    </source>
</evidence>
<dbReference type="InterPro" id="IPR029058">
    <property type="entry name" value="AB_hydrolase_fold"/>
</dbReference>
<dbReference type="Proteomes" id="UP000191980">
    <property type="component" value="Unassembled WGS sequence"/>
</dbReference>
<dbReference type="InterPro" id="IPR050471">
    <property type="entry name" value="AB_hydrolase"/>
</dbReference>
<sequence>MKKLLLIVNLVLFSVNLSANEVHFSTKDNATIYAHLQKRGSHAVLLAHGAIFNKESWGVFEQQLLDNNYTVLAIDFRGYGKSTKGSQSSALYQDILAGIHFLKTQSDISEISVLGASMGGSATAKASVFSEPGSINQLILLSPASVYQAEKLKGDLLFIASADEYLAKGLKVAYNKAPKPKMLKLIPGSAHAQHIFKTSQADALTNIILDFLKK</sequence>
<keyword evidence="4" id="KW-1185">Reference proteome</keyword>
<keyword evidence="1" id="KW-0732">Signal</keyword>
<evidence type="ECO:0000313" key="3">
    <source>
        <dbReference type="EMBL" id="OQK18192.1"/>
    </source>
</evidence>
<dbReference type="SUPFAM" id="SSF53474">
    <property type="entry name" value="alpha/beta-Hydrolases"/>
    <property type="match status" value="1"/>
</dbReference>
<name>A0A1V8M9M6_9GAMM</name>
<dbReference type="PANTHER" id="PTHR43433:SF5">
    <property type="entry name" value="AB HYDROLASE-1 DOMAIN-CONTAINING PROTEIN"/>
    <property type="match status" value="1"/>
</dbReference>
<dbReference type="Pfam" id="PF12146">
    <property type="entry name" value="Hydrolase_4"/>
    <property type="match status" value="1"/>
</dbReference>
<evidence type="ECO:0000313" key="4">
    <source>
        <dbReference type="Proteomes" id="UP000191980"/>
    </source>
</evidence>
<dbReference type="RefSeq" id="WP_080522797.1">
    <property type="nucleotide sequence ID" value="NZ_LPUF01000001.1"/>
</dbReference>
<evidence type="ECO:0000259" key="2">
    <source>
        <dbReference type="Pfam" id="PF12146"/>
    </source>
</evidence>
<feature type="chain" id="PRO_5012641679" description="Serine aminopeptidase S33 domain-containing protein" evidence="1">
    <location>
        <begin position="20"/>
        <end position="214"/>
    </location>
</feature>
<dbReference type="Gene3D" id="3.40.50.1820">
    <property type="entry name" value="alpha/beta hydrolase"/>
    <property type="match status" value="1"/>
</dbReference>
<gene>
    <name evidence="3" type="ORF">AU255_10250</name>
</gene>
<dbReference type="InterPro" id="IPR022742">
    <property type="entry name" value="Hydrolase_4"/>
</dbReference>
<feature type="domain" description="Serine aminopeptidase S33" evidence="2">
    <location>
        <begin position="42"/>
        <end position="155"/>
    </location>
</feature>
<protein>
    <recommendedName>
        <fullName evidence="2">Serine aminopeptidase S33 domain-containing protein</fullName>
    </recommendedName>
</protein>
<dbReference type="OrthoDB" id="9780765at2"/>
<proteinExistence type="predicted"/>
<dbReference type="PANTHER" id="PTHR43433">
    <property type="entry name" value="HYDROLASE, ALPHA/BETA FOLD FAMILY PROTEIN"/>
    <property type="match status" value="1"/>
</dbReference>
<organism evidence="3 4">
    <name type="scientific">Methyloprofundus sedimenti</name>
    <dbReference type="NCBI Taxonomy" id="1420851"/>
    <lineage>
        <taxon>Bacteria</taxon>
        <taxon>Pseudomonadati</taxon>
        <taxon>Pseudomonadota</taxon>
        <taxon>Gammaproteobacteria</taxon>
        <taxon>Methylococcales</taxon>
        <taxon>Methylococcaceae</taxon>
        <taxon>Methyloprofundus</taxon>
    </lineage>
</organism>
<feature type="signal peptide" evidence="1">
    <location>
        <begin position="1"/>
        <end position="19"/>
    </location>
</feature>
<comment type="caution">
    <text evidence="3">The sequence shown here is derived from an EMBL/GenBank/DDBJ whole genome shotgun (WGS) entry which is preliminary data.</text>
</comment>
<dbReference type="EMBL" id="LPUF01000001">
    <property type="protein sequence ID" value="OQK18192.1"/>
    <property type="molecule type" value="Genomic_DNA"/>
</dbReference>